<feature type="signal peptide" evidence="2">
    <location>
        <begin position="1"/>
        <end position="21"/>
    </location>
</feature>
<evidence type="ECO:0000313" key="3">
    <source>
        <dbReference type="EMBL" id="KAF7278005.1"/>
    </source>
</evidence>
<keyword evidence="4" id="KW-1185">Reference proteome</keyword>
<feature type="compositionally biased region" description="Polar residues" evidence="1">
    <location>
        <begin position="49"/>
        <end position="61"/>
    </location>
</feature>
<evidence type="ECO:0000256" key="1">
    <source>
        <dbReference type="SAM" id="MobiDB-lite"/>
    </source>
</evidence>
<dbReference type="EMBL" id="JAACXV010000410">
    <property type="protein sequence ID" value="KAF7278005.1"/>
    <property type="molecule type" value="Genomic_DNA"/>
</dbReference>
<sequence>MLLQYSAFVLILTLYSSKVMSQNSSEIVTANITSDIPVTNIPDVPKPSISATSNNDSNDVQVTDEKVTTIPEMNPTRAATSKSPTTQPPLIHQPDDNQKSTSLNTKMNSSQQKGGKSGVYRQSASLLLSIVVLLGIKIMV</sequence>
<feature type="compositionally biased region" description="Polar residues" evidence="1">
    <location>
        <begin position="99"/>
        <end position="118"/>
    </location>
</feature>
<dbReference type="Proteomes" id="UP000625711">
    <property type="component" value="Unassembled WGS sequence"/>
</dbReference>
<feature type="chain" id="PRO_5032271301" evidence="2">
    <location>
        <begin position="22"/>
        <end position="140"/>
    </location>
</feature>
<feature type="region of interest" description="Disordered" evidence="1">
    <location>
        <begin position="39"/>
        <end position="118"/>
    </location>
</feature>
<proteinExistence type="predicted"/>
<name>A0A834IHC9_RHYFE</name>
<dbReference type="AlphaFoldDB" id="A0A834IHC9"/>
<keyword evidence="2" id="KW-0732">Signal</keyword>
<comment type="caution">
    <text evidence="3">The sequence shown here is derived from an EMBL/GenBank/DDBJ whole genome shotgun (WGS) entry which is preliminary data.</text>
</comment>
<accession>A0A834IHC9</accession>
<protein>
    <submittedName>
        <fullName evidence="3">Uncharacterized protein</fullName>
    </submittedName>
</protein>
<organism evidence="3 4">
    <name type="scientific">Rhynchophorus ferrugineus</name>
    <name type="common">Red palm weevil</name>
    <name type="synonym">Curculio ferrugineus</name>
    <dbReference type="NCBI Taxonomy" id="354439"/>
    <lineage>
        <taxon>Eukaryota</taxon>
        <taxon>Metazoa</taxon>
        <taxon>Ecdysozoa</taxon>
        <taxon>Arthropoda</taxon>
        <taxon>Hexapoda</taxon>
        <taxon>Insecta</taxon>
        <taxon>Pterygota</taxon>
        <taxon>Neoptera</taxon>
        <taxon>Endopterygota</taxon>
        <taxon>Coleoptera</taxon>
        <taxon>Polyphaga</taxon>
        <taxon>Cucujiformia</taxon>
        <taxon>Curculionidae</taxon>
        <taxon>Dryophthorinae</taxon>
        <taxon>Rhynchophorus</taxon>
    </lineage>
</organism>
<evidence type="ECO:0000256" key="2">
    <source>
        <dbReference type="SAM" id="SignalP"/>
    </source>
</evidence>
<reference evidence="3" key="1">
    <citation type="submission" date="2020-08" db="EMBL/GenBank/DDBJ databases">
        <title>Genome sequencing and assembly of the red palm weevil Rhynchophorus ferrugineus.</title>
        <authorList>
            <person name="Dias G.B."/>
            <person name="Bergman C.M."/>
            <person name="Manee M."/>
        </authorList>
    </citation>
    <scope>NUCLEOTIDE SEQUENCE</scope>
    <source>
        <strain evidence="3">AA-2017</strain>
        <tissue evidence="3">Whole larva</tissue>
    </source>
</reference>
<evidence type="ECO:0000313" key="4">
    <source>
        <dbReference type="Proteomes" id="UP000625711"/>
    </source>
</evidence>
<gene>
    <name evidence="3" type="ORF">GWI33_009000</name>
</gene>